<keyword evidence="1" id="KW-0472">Membrane</keyword>
<dbReference type="SUPFAM" id="SSF55961">
    <property type="entry name" value="Bet v1-like"/>
    <property type="match status" value="1"/>
</dbReference>
<evidence type="ECO:0000313" key="3">
    <source>
        <dbReference type="Proteomes" id="UP000013190"/>
    </source>
</evidence>
<reference evidence="2 3" key="2">
    <citation type="journal article" date="2016" name="Int. J. Syst. Evol. Microbiol.">
        <title>Taxonomy of haemolytic and/or proteolytic strains of the genus Acinetobacter with the proposal of Acinetobacter courvalinii sp. nov. (genomic species 14 sensu Bouvet &amp; Jeanjean), Acinetobacter dispersus sp. nov. (genomic species 17), Acinetobacter modestus sp. nov., Acinetobacter proteolyticus sp. nov. and Acinetobacter vivianii sp. nov.</title>
        <authorList>
            <person name="Nemec A."/>
            <person name="Radolfova-Krizova L."/>
            <person name="Maixnerova M."/>
            <person name="Vrestiakova E."/>
            <person name="Jezek P."/>
            <person name="Sedo O."/>
        </authorList>
    </citation>
    <scope>NUCLEOTIDE SEQUENCE [LARGE SCALE GENOMIC DNA]</scope>
    <source>
        <strain evidence="2 3">NIPH 236</strain>
    </source>
</reference>
<keyword evidence="1" id="KW-1133">Transmembrane helix</keyword>
<evidence type="ECO:0000313" key="2">
    <source>
        <dbReference type="EMBL" id="ENU27893.1"/>
    </source>
</evidence>
<reference evidence="3" key="1">
    <citation type="submission" date="2013-02" db="EMBL/GenBank/DDBJ databases">
        <title>The Genome Sequence of Acinetobacter sp. NIPH 236.</title>
        <authorList>
            <consortium name="The Broad Institute Genome Sequencing Platform"/>
            <consortium name="The Broad Institute Genome Sequencing Center for Infectious Disease"/>
            <person name="Cerqueira G."/>
            <person name="Feldgarden M."/>
            <person name="Courvalin P."/>
            <person name="Perichon B."/>
            <person name="Grillot-Courvalin C."/>
            <person name="Clermont D."/>
            <person name="Rocha E."/>
            <person name="Yoon E.-J."/>
            <person name="Nemec A."/>
            <person name="Walker B."/>
            <person name="Young S.K."/>
            <person name="Zeng Q."/>
            <person name="Gargeya S."/>
            <person name="Fitzgerald M."/>
            <person name="Haas B."/>
            <person name="Abouelleil A."/>
            <person name="Alvarado L."/>
            <person name="Arachchi H.M."/>
            <person name="Berlin A.M."/>
            <person name="Chapman S.B."/>
            <person name="Dewar J."/>
            <person name="Goldberg J."/>
            <person name="Griggs A."/>
            <person name="Gujja S."/>
            <person name="Hansen M."/>
            <person name="Howarth C."/>
            <person name="Imamovic A."/>
            <person name="Larimer J."/>
            <person name="McCowan C."/>
            <person name="Murphy C."/>
            <person name="Neiman D."/>
            <person name="Pearson M."/>
            <person name="Priest M."/>
            <person name="Roberts A."/>
            <person name="Saif S."/>
            <person name="Shea T."/>
            <person name="Sisk P."/>
            <person name="Sykes S."/>
            <person name="Wortman J."/>
            <person name="Nusbaum C."/>
            <person name="Birren B."/>
        </authorList>
    </citation>
    <scope>NUCLEOTIDE SEQUENCE [LARGE SCALE GENOMIC DNA]</scope>
    <source>
        <strain evidence="3">NIPH 236</strain>
    </source>
</reference>
<gene>
    <name evidence="2" type="ORF">F992_00721</name>
</gene>
<accession>A0ABP2U091</accession>
<evidence type="ECO:0000256" key="1">
    <source>
        <dbReference type="SAM" id="Phobius"/>
    </source>
</evidence>
<dbReference type="Proteomes" id="UP000013190">
    <property type="component" value="Unassembled WGS sequence"/>
</dbReference>
<feature type="transmembrane region" description="Helical" evidence="1">
    <location>
        <begin position="110"/>
        <end position="128"/>
    </location>
</feature>
<feature type="transmembrane region" description="Helical" evidence="1">
    <location>
        <begin position="51"/>
        <end position="72"/>
    </location>
</feature>
<sequence length="338" mass="38871">MQSDWFKQIKQPSDETTQEYLPRHPFQIILPFLILALLCCLWALLASHLGALMKASFLLVVPFIIGALIVYIQNYRKAVSFIQSFKVIIIFLVLLLLFSIVVLHEGAICVVIMTPILLGGMLTGALFMKGLCYKIWKPNKAIYSLVLLPFILLPIPEKTQLHYDHVDRSILINAPAKVIWQQLNHADNIQPHEFKPSVLYSIGVPYPVSGLTKPTNEGLIRYSTWQKNIHFEEIIQQSKPNQYLSWTYRFSPTSIPQGALDDHVSIGGKYFDLRYTSFELTPINDQQTKLTLKIDYRISTEVNFYANQIAQLMVHDFSNVILDFYKNRSERAIQTHQT</sequence>
<organism evidence="2 3">
    <name type="scientific">Acinetobacter modestus</name>
    <dbReference type="NCBI Taxonomy" id="1776740"/>
    <lineage>
        <taxon>Bacteria</taxon>
        <taxon>Pseudomonadati</taxon>
        <taxon>Pseudomonadota</taxon>
        <taxon>Gammaproteobacteria</taxon>
        <taxon>Moraxellales</taxon>
        <taxon>Moraxellaceae</taxon>
        <taxon>Acinetobacter</taxon>
    </lineage>
</organism>
<feature type="transmembrane region" description="Helical" evidence="1">
    <location>
        <begin position="84"/>
        <end position="104"/>
    </location>
</feature>
<dbReference type="EMBL" id="APOJ01000016">
    <property type="protein sequence ID" value="ENU27893.1"/>
    <property type="molecule type" value="Genomic_DNA"/>
</dbReference>
<dbReference type="GeneID" id="92834145"/>
<keyword evidence="3" id="KW-1185">Reference proteome</keyword>
<dbReference type="RefSeq" id="WP_004659914.1">
    <property type="nucleotide sequence ID" value="NZ_BMDV01000003.1"/>
</dbReference>
<evidence type="ECO:0008006" key="4">
    <source>
        <dbReference type="Google" id="ProtNLM"/>
    </source>
</evidence>
<proteinExistence type="predicted"/>
<protein>
    <recommendedName>
        <fullName evidence="4">SRPBCC family protein</fullName>
    </recommendedName>
</protein>
<comment type="caution">
    <text evidence="2">The sequence shown here is derived from an EMBL/GenBank/DDBJ whole genome shotgun (WGS) entry which is preliminary data.</text>
</comment>
<feature type="transmembrane region" description="Helical" evidence="1">
    <location>
        <begin position="28"/>
        <end position="45"/>
    </location>
</feature>
<keyword evidence="1" id="KW-0812">Transmembrane</keyword>
<name>A0ABP2U091_9GAMM</name>